<evidence type="ECO:0000313" key="4">
    <source>
        <dbReference type="Proteomes" id="UP000198945"/>
    </source>
</evidence>
<reference evidence="3 4" key="1">
    <citation type="submission" date="2016-10" db="EMBL/GenBank/DDBJ databases">
        <authorList>
            <person name="de Groot N.N."/>
        </authorList>
    </citation>
    <scope>NUCLEOTIDE SEQUENCE [LARGE SCALE GENOMIC DNA]</scope>
    <source>
        <strain evidence="3 4">WG7</strain>
    </source>
</reference>
<dbReference type="Proteomes" id="UP000198945">
    <property type="component" value="Unassembled WGS sequence"/>
</dbReference>
<accession>A0A1G8QCU4</accession>
<evidence type="ECO:0000313" key="5">
    <source>
        <dbReference type="Proteomes" id="UP000247389"/>
    </source>
</evidence>
<dbReference type="Pfam" id="PF00483">
    <property type="entry name" value="NTP_transferase"/>
    <property type="match status" value="1"/>
</dbReference>
<dbReference type="EMBL" id="FNEH01000023">
    <property type="protein sequence ID" value="SDJ01900.1"/>
    <property type="molecule type" value="Genomic_DNA"/>
</dbReference>
<evidence type="ECO:0000259" key="1">
    <source>
        <dbReference type="Pfam" id="PF00483"/>
    </source>
</evidence>
<feature type="domain" description="Nucleotidyl transferase" evidence="1">
    <location>
        <begin position="4"/>
        <end position="34"/>
    </location>
</feature>
<dbReference type="Gene3D" id="3.90.550.10">
    <property type="entry name" value="Spore Coat Polysaccharide Biosynthesis Protein SpsA, Chain A"/>
    <property type="match status" value="1"/>
</dbReference>
<reference evidence="2 5" key="2">
    <citation type="submission" date="2018-04" db="EMBL/GenBank/DDBJ databases">
        <title>Subsurface microbial communities from deep shales in Ohio and West Virginia, USA.</title>
        <authorList>
            <person name="Wrighton K."/>
        </authorList>
    </citation>
    <scope>NUCLEOTIDE SEQUENCE [LARGE SCALE GENOMIC DNA]</scope>
    <source>
        <strain evidence="2 5">MSL28</strain>
    </source>
</reference>
<dbReference type="GO" id="GO:0009298">
    <property type="term" value="P:GDP-mannose biosynthetic process"/>
    <property type="evidence" value="ECO:0007669"/>
    <property type="project" value="TreeGrafter"/>
</dbReference>
<sequence>MITALIMAGGEGTRFWPLSRKDHPKHFLKLNDDHAAGNCRKNK</sequence>
<protein>
    <submittedName>
        <fullName evidence="3">Nucleotidyl transferase</fullName>
    </submittedName>
    <submittedName>
        <fullName evidence="2">Nucleotidyltransferase-like protein</fullName>
    </submittedName>
</protein>
<evidence type="ECO:0000313" key="2">
    <source>
        <dbReference type="EMBL" id="PXV61064.1"/>
    </source>
</evidence>
<keyword evidence="3" id="KW-0808">Transferase</keyword>
<dbReference type="PANTHER" id="PTHR46390:SF1">
    <property type="entry name" value="MANNOSE-1-PHOSPHATE GUANYLYLTRANSFERASE"/>
    <property type="match status" value="1"/>
</dbReference>
<dbReference type="PANTHER" id="PTHR46390">
    <property type="entry name" value="MANNOSE-1-PHOSPHATE GUANYLYLTRANSFERASE"/>
    <property type="match status" value="1"/>
</dbReference>
<dbReference type="RefSeq" id="WP_373680899.1">
    <property type="nucleotide sequence ID" value="NZ_QICM01000048.1"/>
</dbReference>
<organism evidence="3 4">
    <name type="scientific">Halanaerobium congolense</name>
    <dbReference type="NCBI Taxonomy" id="54121"/>
    <lineage>
        <taxon>Bacteria</taxon>
        <taxon>Bacillati</taxon>
        <taxon>Bacillota</taxon>
        <taxon>Clostridia</taxon>
        <taxon>Halanaerobiales</taxon>
        <taxon>Halanaerobiaceae</taxon>
        <taxon>Halanaerobium</taxon>
    </lineage>
</organism>
<dbReference type="EMBL" id="QICM01000048">
    <property type="protein sequence ID" value="PXV61064.1"/>
    <property type="molecule type" value="Genomic_DNA"/>
</dbReference>
<dbReference type="InterPro" id="IPR029044">
    <property type="entry name" value="Nucleotide-diphossugar_trans"/>
</dbReference>
<dbReference type="InterPro" id="IPR005835">
    <property type="entry name" value="NTP_transferase_dom"/>
</dbReference>
<dbReference type="AlphaFoldDB" id="A0A1G8QCU4"/>
<dbReference type="InterPro" id="IPR051161">
    <property type="entry name" value="Mannose-6P_isomerase_type2"/>
</dbReference>
<evidence type="ECO:0000313" key="3">
    <source>
        <dbReference type="EMBL" id="SDJ01900.1"/>
    </source>
</evidence>
<dbReference type="SUPFAM" id="SSF53448">
    <property type="entry name" value="Nucleotide-diphospho-sugar transferases"/>
    <property type="match status" value="1"/>
</dbReference>
<gene>
    <name evidence="2" type="ORF">C8C78_14810</name>
    <name evidence="3" type="ORF">SAMN04515654_12326</name>
</gene>
<dbReference type="GO" id="GO:0004475">
    <property type="term" value="F:mannose-1-phosphate guanylyltransferase (GTP) activity"/>
    <property type="evidence" value="ECO:0007669"/>
    <property type="project" value="TreeGrafter"/>
</dbReference>
<name>A0A1G8QCU4_9FIRM</name>
<proteinExistence type="predicted"/>
<dbReference type="Proteomes" id="UP000247389">
    <property type="component" value="Unassembled WGS sequence"/>
</dbReference>